<dbReference type="RefSeq" id="WP_087456735.1">
    <property type="nucleotide sequence ID" value="NZ_CP021434.1"/>
</dbReference>
<evidence type="ECO:0000256" key="1">
    <source>
        <dbReference type="SAM" id="SignalP"/>
    </source>
</evidence>
<evidence type="ECO:0000313" key="3">
    <source>
        <dbReference type="Proteomes" id="UP000195437"/>
    </source>
</evidence>
<proteinExistence type="predicted"/>
<keyword evidence="1" id="KW-0732">Signal</keyword>
<reference evidence="3" key="1">
    <citation type="submission" date="2017-05" db="EMBL/GenBank/DDBJ databases">
        <authorList>
            <person name="Sung H."/>
        </authorList>
    </citation>
    <scope>NUCLEOTIDE SEQUENCE [LARGE SCALE GENOMIC DNA]</scope>
    <source>
        <strain evidence="3">AR23208</strain>
    </source>
</reference>
<dbReference type="KEGG" id="tum:CBW65_10360"/>
<name>A0A1Y0INF5_9BACL</name>
<evidence type="ECO:0000313" key="2">
    <source>
        <dbReference type="EMBL" id="ARU61356.1"/>
    </source>
</evidence>
<sequence length="120" mass="12845">MKNVKKAIFGAVAALSLLAAPSNALAAENGSWDPIGTYDMGASGSFNILNVYSGGGDVKFCVTSTSQAVYFKLQTPDKRLLYHDEFSNNCSIFRGVGGAGYYQLIHRYAGQPAVTVSYFD</sequence>
<keyword evidence="3" id="KW-1185">Reference proteome</keyword>
<organism evidence="2 3">
    <name type="scientific">Tumebacillus avium</name>
    <dbReference type="NCBI Taxonomy" id="1903704"/>
    <lineage>
        <taxon>Bacteria</taxon>
        <taxon>Bacillati</taxon>
        <taxon>Bacillota</taxon>
        <taxon>Bacilli</taxon>
        <taxon>Bacillales</taxon>
        <taxon>Alicyclobacillaceae</taxon>
        <taxon>Tumebacillus</taxon>
    </lineage>
</organism>
<gene>
    <name evidence="2" type="ORF">CBW65_10360</name>
</gene>
<accession>A0A1Y0INF5</accession>
<dbReference type="Proteomes" id="UP000195437">
    <property type="component" value="Chromosome"/>
</dbReference>
<feature type="chain" id="PRO_5013072998" evidence="1">
    <location>
        <begin position="27"/>
        <end position="120"/>
    </location>
</feature>
<dbReference type="EMBL" id="CP021434">
    <property type="protein sequence ID" value="ARU61356.1"/>
    <property type="molecule type" value="Genomic_DNA"/>
</dbReference>
<dbReference type="AlphaFoldDB" id="A0A1Y0INF5"/>
<protein>
    <submittedName>
        <fullName evidence="2">Uncharacterized protein</fullName>
    </submittedName>
</protein>
<feature type="signal peptide" evidence="1">
    <location>
        <begin position="1"/>
        <end position="26"/>
    </location>
</feature>